<keyword evidence="2" id="KW-1185">Reference proteome</keyword>
<dbReference type="Proteomes" id="UP000468735">
    <property type="component" value="Unassembled WGS sequence"/>
</dbReference>
<evidence type="ECO:0000313" key="1">
    <source>
        <dbReference type="EMBL" id="KAB2343272.1"/>
    </source>
</evidence>
<accession>A0A6H9YCR4</accession>
<protein>
    <submittedName>
        <fullName evidence="1">Uncharacterized protein</fullName>
    </submittedName>
</protein>
<sequence length="198" mass="21087">MFRPDYLALATASLGAAVAVGGLALAGPDRASTTLAGAKATPLVTVHNPKATLQTGLRVTRYDQARGRQSGYKLVTRNGKKMIVKKGKDPVPYEVRGRCGSSWFTFTAPSGTHARSFTFRTGYNAVGPVAAYHWEWRIDGPGSVGWANGLGGGAKKEFSGRHAIARHGTYSGLVTNAWVILDDGRVCGSLHPTDVRIF</sequence>
<dbReference type="RefSeq" id="WP_151566075.1">
    <property type="nucleotide sequence ID" value="NZ_WBMT01000019.1"/>
</dbReference>
<proteinExistence type="predicted"/>
<dbReference type="AlphaFoldDB" id="A0A6H9YCR4"/>
<gene>
    <name evidence="1" type="ORF">F8566_34550</name>
</gene>
<comment type="caution">
    <text evidence="1">The sequence shown here is derived from an EMBL/GenBank/DDBJ whole genome shotgun (WGS) entry which is preliminary data.</text>
</comment>
<dbReference type="EMBL" id="WBMT01000019">
    <property type="protein sequence ID" value="KAB2343272.1"/>
    <property type="molecule type" value="Genomic_DNA"/>
</dbReference>
<evidence type="ECO:0000313" key="2">
    <source>
        <dbReference type="Proteomes" id="UP000468735"/>
    </source>
</evidence>
<name>A0A6H9YCR4_9ACTN</name>
<organism evidence="1 2">
    <name type="scientific">Actinomadura rudentiformis</name>
    <dbReference type="NCBI Taxonomy" id="359158"/>
    <lineage>
        <taxon>Bacteria</taxon>
        <taxon>Bacillati</taxon>
        <taxon>Actinomycetota</taxon>
        <taxon>Actinomycetes</taxon>
        <taxon>Streptosporangiales</taxon>
        <taxon>Thermomonosporaceae</taxon>
        <taxon>Actinomadura</taxon>
    </lineage>
</organism>
<reference evidence="1 2" key="1">
    <citation type="submission" date="2019-09" db="EMBL/GenBank/DDBJ databases">
        <title>Actinomadura physcomitrii sp. nov., a novel actinomycete isolated from moss [Physcomitrium sphaericum (Ludw) Fuernr].</title>
        <authorList>
            <person name="Zhuang X."/>
            <person name="Liu C."/>
        </authorList>
    </citation>
    <scope>NUCLEOTIDE SEQUENCE [LARGE SCALE GENOMIC DNA]</scope>
    <source>
        <strain evidence="1 2">HMC1</strain>
    </source>
</reference>